<dbReference type="STRING" id="61424.A0A2T9Y2D8"/>
<keyword evidence="13 17" id="KW-0472">Membrane</keyword>
<evidence type="ECO:0000256" key="12">
    <source>
        <dbReference type="ARBA" id="ARBA00023128"/>
    </source>
</evidence>
<evidence type="ECO:0000313" key="20">
    <source>
        <dbReference type="Proteomes" id="UP000245699"/>
    </source>
</evidence>
<evidence type="ECO:0000256" key="3">
    <source>
        <dbReference type="ARBA" id="ARBA00008915"/>
    </source>
</evidence>
<keyword evidence="5" id="KW-0813">Transport</keyword>
<reference evidence="18 20" key="1">
    <citation type="journal article" date="2018" name="MBio">
        <title>Comparative Genomics Reveals the Core Gene Toolbox for the Fungus-Insect Symbiosis.</title>
        <authorList>
            <person name="Wang Y."/>
            <person name="Stata M."/>
            <person name="Wang W."/>
            <person name="Stajich J.E."/>
            <person name="White M.M."/>
            <person name="Moncalvo J.M."/>
        </authorList>
    </citation>
    <scope>NUCLEOTIDE SEQUENCE [LARGE SCALE GENOMIC DNA]</scope>
    <source>
        <strain evidence="18 20">AUS-77-4</strain>
    </source>
</reference>
<dbReference type="PANTHER" id="PTHR40637">
    <property type="entry name" value="ESSS SUBUNIT OF NADH:UBIQUINONE OXIDOREDUCTASE (COMPLEX I) PROTEIN"/>
    <property type="match status" value="1"/>
</dbReference>
<name>A0A2T9Y2D8_9FUNG</name>
<keyword evidence="10" id="KW-0249">Electron transport</keyword>
<keyword evidence="7 17" id="KW-0812">Transmembrane</keyword>
<evidence type="ECO:0000256" key="2">
    <source>
        <dbReference type="ARBA" id="ARBA00004434"/>
    </source>
</evidence>
<dbReference type="EMBL" id="MBFT01000905">
    <property type="protein sequence ID" value="PVU86488.1"/>
    <property type="molecule type" value="Genomic_DNA"/>
</dbReference>
<evidence type="ECO:0000256" key="9">
    <source>
        <dbReference type="ARBA" id="ARBA00022946"/>
    </source>
</evidence>
<dbReference type="GO" id="GO:0005743">
    <property type="term" value="C:mitochondrial inner membrane"/>
    <property type="evidence" value="ECO:0007669"/>
    <property type="project" value="UniProtKB-SubCell"/>
</dbReference>
<sequence length="104" mass="12191">MLGRQLIRLSARRTNTGALKRSGHGPELQEPTGYLFNRKPGEKIEPEGWEKIWFYGFYGAMLYGAVGLYFKPDTKTRTWARMEAEKRMLERGDTLEYKHTDYII</sequence>
<keyword evidence="8" id="KW-0999">Mitochondrion inner membrane</keyword>
<evidence type="ECO:0000256" key="10">
    <source>
        <dbReference type="ARBA" id="ARBA00022982"/>
    </source>
</evidence>
<proteinExistence type="inferred from homology"/>
<dbReference type="PANTHER" id="PTHR40637:SF1">
    <property type="entry name" value="ESSS SUBUNIT OF NADH:UBIQUINONE OXIDOREDUCTASE (COMPLEX I) PROTEIN"/>
    <property type="match status" value="1"/>
</dbReference>
<comment type="subcellular location">
    <subcellularLocation>
        <location evidence="2">Mitochondrion inner membrane</location>
        <topology evidence="2">Single-pass membrane protein</topology>
    </subcellularLocation>
</comment>
<dbReference type="Proteomes" id="UP000245699">
    <property type="component" value="Unassembled WGS sequence"/>
</dbReference>
<dbReference type="EMBL" id="MBFT01000441">
    <property type="protein sequence ID" value="PVU91126.1"/>
    <property type="molecule type" value="Genomic_DNA"/>
</dbReference>
<evidence type="ECO:0000256" key="4">
    <source>
        <dbReference type="ARBA" id="ARBA00018632"/>
    </source>
</evidence>
<evidence type="ECO:0000256" key="11">
    <source>
        <dbReference type="ARBA" id="ARBA00022989"/>
    </source>
</evidence>
<dbReference type="OrthoDB" id="2147978at2759"/>
<evidence type="ECO:0000313" key="19">
    <source>
        <dbReference type="EMBL" id="PVU91126.1"/>
    </source>
</evidence>
<feature type="transmembrane region" description="Helical" evidence="17">
    <location>
        <begin position="52"/>
        <end position="70"/>
    </location>
</feature>
<accession>A0A2T9Y2D8</accession>
<evidence type="ECO:0000313" key="18">
    <source>
        <dbReference type="EMBL" id="PVU86488.1"/>
    </source>
</evidence>
<evidence type="ECO:0000256" key="13">
    <source>
        <dbReference type="ARBA" id="ARBA00023136"/>
    </source>
</evidence>
<evidence type="ECO:0000256" key="6">
    <source>
        <dbReference type="ARBA" id="ARBA00022660"/>
    </source>
</evidence>
<dbReference type="AlphaFoldDB" id="A0A2T9Y2D8"/>
<keyword evidence="6" id="KW-0679">Respiratory chain</keyword>
<dbReference type="Pfam" id="PF10183">
    <property type="entry name" value="ESSS"/>
    <property type="match status" value="1"/>
</dbReference>
<gene>
    <name evidence="19" type="ORF">BB559_004276</name>
    <name evidence="18" type="ORF">BB559_006497</name>
</gene>
<evidence type="ECO:0000256" key="15">
    <source>
        <dbReference type="ARBA" id="ARBA00031387"/>
    </source>
</evidence>
<comment type="subunit">
    <text evidence="16">Complex I is composed of 45 different subunits. Interacts with BCAP31.</text>
</comment>
<comment type="similarity">
    <text evidence="3">Belongs to the complex I NDUFB11 subunit family.</text>
</comment>
<comment type="function">
    <text evidence="1">Accessory subunit of the mitochondrial membrane respiratory chain NADH dehydrogenase (Complex I), that is believed not to be involved in catalysis. Complex I functions in the transfer of electrons from NADH to the respiratory chain. The immediate electron acceptor for the enzyme is believed to be ubiquinone.</text>
</comment>
<evidence type="ECO:0000256" key="5">
    <source>
        <dbReference type="ARBA" id="ARBA00022448"/>
    </source>
</evidence>
<evidence type="ECO:0000256" key="8">
    <source>
        <dbReference type="ARBA" id="ARBA00022792"/>
    </source>
</evidence>
<organism evidence="18 20">
    <name type="scientific">Furculomyces boomerangus</name>
    <dbReference type="NCBI Taxonomy" id="61424"/>
    <lineage>
        <taxon>Eukaryota</taxon>
        <taxon>Fungi</taxon>
        <taxon>Fungi incertae sedis</taxon>
        <taxon>Zoopagomycota</taxon>
        <taxon>Kickxellomycotina</taxon>
        <taxon>Harpellomycetes</taxon>
        <taxon>Harpellales</taxon>
        <taxon>Harpellaceae</taxon>
        <taxon>Furculomyces</taxon>
    </lineage>
</organism>
<protein>
    <recommendedName>
        <fullName evidence="4">NADH dehydrogenase [ubiquinone] 1 beta subcomplex subunit 11, mitochondrial</fullName>
    </recommendedName>
    <alternativeName>
        <fullName evidence="15">Complex I-ESSS</fullName>
    </alternativeName>
    <alternativeName>
        <fullName evidence="14">NADH-ubiquinone oxidoreductase ESSS subunit</fullName>
    </alternativeName>
</protein>
<keyword evidence="12" id="KW-0496">Mitochondrion</keyword>
<keyword evidence="20" id="KW-1185">Reference proteome</keyword>
<evidence type="ECO:0000256" key="16">
    <source>
        <dbReference type="ARBA" id="ARBA00046528"/>
    </source>
</evidence>
<evidence type="ECO:0000256" key="7">
    <source>
        <dbReference type="ARBA" id="ARBA00022692"/>
    </source>
</evidence>
<keyword evidence="9" id="KW-0809">Transit peptide</keyword>
<dbReference type="InterPro" id="IPR019329">
    <property type="entry name" value="NADH_UbQ_OxRdtase_ESSS_su"/>
</dbReference>
<evidence type="ECO:0000256" key="1">
    <source>
        <dbReference type="ARBA" id="ARBA00003195"/>
    </source>
</evidence>
<comment type="caution">
    <text evidence="18">The sequence shown here is derived from an EMBL/GenBank/DDBJ whole genome shotgun (WGS) entry which is preliminary data.</text>
</comment>
<evidence type="ECO:0000256" key="14">
    <source>
        <dbReference type="ARBA" id="ARBA00030753"/>
    </source>
</evidence>
<evidence type="ECO:0000256" key="17">
    <source>
        <dbReference type="SAM" id="Phobius"/>
    </source>
</evidence>
<keyword evidence="11 17" id="KW-1133">Transmembrane helix</keyword>